<gene>
    <name evidence="1" type="ORF">MGLY_16580</name>
</gene>
<accession>A0A6I5ZRB8</accession>
<dbReference type="RefSeq" id="WP_156272973.1">
    <property type="nucleotide sequence ID" value="NZ_CP046244.1"/>
</dbReference>
<evidence type="ECO:0000313" key="1">
    <source>
        <dbReference type="EMBL" id="QGP92286.1"/>
    </source>
</evidence>
<dbReference type="EMBL" id="CP046244">
    <property type="protein sequence ID" value="QGP92286.1"/>
    <property type="molecule type" value="Genomic_DNA"/>
</dbReference>
<proteinExistence type="predicted"/>
<sequence length="80" mass="8767">MPDIALRMGTAITSNDLARVRDVLPRLNPGDHLTITIEAADAHQADLVLKLLADHGLDYQSRGDSDGRTYHVIACRQETS</sequence>
<reference evidence="1 2" key="1">
    <citation type="submission" date="2019-11" db="EMBL/GenBank/DDBJ databases">
        <title>Genome sequence of Moorella glycerini DSM11254.</title>
        <authorList>
            <person name="Poehlein A."/>
            <person name="Boeer T."/>
            <person name="Daniel R."/>
        </authorList>
    </citation>
    <scope>NUCLEOTIDE SEQUENCE [LARGE SCALE GENOMIC DNA]</scope>
    <source>
        <strain evidence="1 2">DSM 11254</strain>
    </source>
</reference>
<dbReference type="AlphaFoldDB" id="A0A6I5ZRB8"/>
<name>A0A6I5ZRB8_9FIRM</name>
<organism evidence="1 2">
    <name type="scientific">Neomoorella glycerini</name>
    <dbReference type="NCBI Taxonomy" id="55779"/>
    <lineage>
        <taxon>Bacteria</taxon>
        <taxon>Bacillati</taxon>
        <taxon>Bacillota</taxon>
        <taxon>Clostridia</taxon>
        <taxon>Neomoorellales</taxon>
        <taxon>Neomoorellaceae</taxon>
        <taxon>Neomoorella</taxon>
    </lineage>
</organism>
<dbReference type="Proteomes" id="UP000425916">
    <property type="component" value="Chromosome"/>
</dbReference>
<evidence type="ECO:0000313" key="2">
    <source>
        <dbReference type="Proteomes" id="UP000425916"/>
    </source>
</evidence>
<dbReference type="OrthoDB" id="1725415at2"/>
<keyword evidence="2" id="KW-1185">Reference proteome</keyword>
<protein>
    <submittedName>
        <fullName evidence="1">Uncharacterized protein</fullName>
    </submittedName>
</protein>